<evidence type="ECO:0000259" key="5">
    <source>
        <dbReference type="Pfam" id="PF03865"/>
    </source>
</evidence>
<evidence type="ECO:0000256" key="1">
    <source>
        <dbReference type="ARBA" id="ARBA00022452"/>
    </source>
</evidence>
<dbReference type="GO" id="GO:0008320">
    <property type="term" value="F:protein transmembrane transporter activity"/>
    <property type="evidence" value="ECO:0007669"/>
    <property type="project" value="TreeGrafter"/>
</dbReference>
<dbReference type="InterPro" id="IPR005565">
    <property type="entry name" value="Hemolysn_activator_HlyB_C"/>
</dbReference>
<feature type="signal peptide" evidence="4">
    <location>
        <begin position="1"/>
        <end position="18"/>
    </location>
</feature>
<dbReference type="Proteomes" id="UP000295794">
    <property type="component" value="Unassembled WGS sequence"/>
</dbReference>
<feature type="domain" description="Haemolysin activator HlyB C-terminal" evidence="5">
    <location>
        <begin position="164"/>
        <end position="469"/>
    </location>
</feature>
<evidence type="ECO:0000256" key="4">
    <source>
        <dbReference type="SAM" id="SignalP"/>
    </source>
</evidence>
<keyword evidence="1" id="KW-1134">Transmembrane beta strand</keyword>
<gene>
    <name evidence="7" type="primary">hxuB</name>
    <name evidence="8" type="ORF">EV682_104390</name>
    <name evidence="7" type="ORF">NCTC11159_04297</name>
</gene>
<dbReference type="GO" id="GO:0098046">
    <property type="term" value="C:type V protein secretion system complex"/>
    <property type="evidence" value="ECO:0007669"/>
    <property type="project" value="TreeGrafter"/>
</dbReference>
<proteinExistence type="predicted"/>
<evidence type="ECO:0000313" key="8">
    <source>
        <dbReference type="EMBL" id="TCU88216.1"/>
    </source>
</evidence>
<evidence type="ECO:0000256" key="3">
    <source>
        <dbReference type="ARBA" id="ARBA00023237"/>
    </source>
</evidence>
<keyword evidence="10" id="KW-1185">Reference proteome</keyword>
<protein>
    <submittedName>
        <fullName evidence="7">Heme/hemopexin transporter protein huxB</fullName>
    </submittedName>
    <submittedName>
        <fullName evidence="8">Hemolysin activation/secretion protein</fullName>
    </submittedName>
</protein>
<dbReference type="EMBL" id="UGHR01000004">
    <property type="protein sequence ID" value="STR45717.1"/>
    <property type="molecule type" value="Genomic_DNA"/>
</dbReference>
<dbReference type="AlphaFoldDB" id="A0A377SXN5"/>
<dbReference type="InterPro" id="IPR051544">
    <property type="entry name" value="TPS_OM_transporter"/>
</dbReference>
<reference evidence="7 9" key="1">
    <citation type="submission" date="2018-06" db="EMBL/GenBank/DDBJ databases">
        <authorList>
            <consortium name="Pathogen Informatics"/>
            <person name="Doyle S."/>
        </authorList>
    </citation>
    <scope>NUCLEOTIDE SEQUENCE [LARGE SCALE GENOMIC DNA]</scope>
    <source>
        <strain evidence="7 9">NCTC11159</strain>
    </source>
</reference>
<dbReference type="Proteomes" id="UP000255108">
    <property type="component" value="Unassembled WGS sequence"/>
</dbReference>
<sequence>MKFRLCLLASIISGFVWAEEPLFNVTAFNVRGENPLSIQDSQQLLQAYLGNNRSLSDLQQAASTFESALRERGHGFLRVTLPPQEVSGTITLEVLSFKLSKVSIKNNTFFDEENQRNSLPALQEGGSPNFQAMTTQLVIANENPAKQTTLTFKEGDADSIEAILDTQQQKPWSIFVSGNNSGSDDNGRLRLSLGLQHANLFNSDHVATVSYSTAPSQPDNVSQYGVFYRWPLYQLGGSLSAYYAQSKVDSGSLGEGLTITGKGESGGLRYTYYLAPQGQYRSQIEAAIDDKLFRGTDISGVGQLSPDVRSRPLTIAYNGHWQSEDIEINFGLDYTHNLPSGVGNDDEAYQANRKDAYSNWQSWHAKAEGLYRFASDWQASLKLSGQFSNEALIAGEQFALGGNNSLRGVSDRSATGDSGVQSTIEISTPKIYEGLRLLSFIDTGAIHRRSPDAGSSSQEALSSVGLGLRWQIQDWGLISADWGYIVDGSSSPKIERGESFGHLGFYMKY</sequence>
<evidence type="ECO:0000256" key="2">
    <source>
        <dbReference type="ARBA" id="ARBA00022692"/>
    </source>
</evidence>
<dbReference type="OrthoDB" id="9763372at2"/>
<organism evidence="7 9">
    <name type="scientific">Iodobacter fluviatilis</name>
    <dbReference type="NCBI Taxonomy" id="537"/>
    <lineage>
        <taxon>Bacteria</taxon>
        <taxon>Pseudomonadati</taxon>
        <taxon>Pseudomonadota</taxon>
        <taxon>Betaproteobacteria</taxon>
        <taxon>Neisseriales</taxon>
        <taxon>Chitinibacteraceae</taxon>
        <taxon>Iodobacter</taxon>
    </lineage>
</organism>
<dbReference type="PANTHER" id="PTHR34597">
    <property type="entry name" value="SLR1661 PROTEIN"/>
    <property type="match status" value="1"/>
</dbReference>
<dbReference type="Gene3D" id="2.40.160.50">
    <property type="entry name" value="membrane protein fhac: a member of the omp85/tpsb transporter family"/>
    <property type="match status" value="1"/>
</dbReference>
<dbReference type="Pfam" id="PF08479">
    <property type="entry name" value="POTRA_2"/>
    <property type="match status" value="1"/>
</dbReference>
<dbReference type="InterPro" id="IPR013686">
    <property type="entry name" value="Polypept-transport_assoc_ShlB"/>
</dbReference>
<dbReference type="Pfam" id="PF03865">
    <property type="entry name" value="ShlB"/>
    <property type="match status" value="1"/>
</dbReference>
<keyword evidence="1" id="KW-0472">Membrane</keyword>
<evidence type="ECO:0000313" key="7">
    <source>
        <dbReference type="EMBL" id="STR45717.1"/>
    </source>
</evidence>
<accession>A0A377SXN5</accession>
<evidence type="ECO:0000313" key="10">
    <source>
        <dbReference type="Proteomes" id="UP000295794"/>
    </source>
</evidence>
<keyword evidence="4" id="KW-0732">Signal</keyword>
<feature type="chain" id="PRO_5016698697" evidence="4">
    <location>
        <begin position="19"/>
        <end position="509"/>
    </location>
</feature>
<dbReference type="EMBL" id="SMBT01000004">
    <property type="protein sequence ID" value="TCU88216.1"/>
    <property type="molecule type" value="Genomic_DNA"/>
</dbReference>
<keyword evidence="2" id="KW-0812">Transmembrane</keyword>
<dbReference type="RefSeq" id="WP_115229941.1">
    <property type="nucleotide sequence ID" value="NZ_CAWOLO010000004.1"/>
</dbReference>
<dbReference type="Gene3D" id="3.10.20.310">
    <property type="entry name" value="membrane protein fhac"/>
    <property type="match status" value="1"/>
</dbReference>
<dbReference type="PANTHER" id="PTHR34597:SF6">
    <property type="entry name" value="BLR6126 PROTEIN"/>
    <property type="match status" value="1"/>
</dbReference>
<name>A0A377SXN5_9NEIS</name>
<evidence type="ECO:0000259" key="6">
    <source>
        <dbReference type="Pfam" id="PF08479"/>
    </source>
</evidence>
<evidence type="ECO:0000313" key="9">
    <source>
        <dbReference type="Proteomes" id="UP000255108"/>
    </source>
</evidence>
<dbReference type="GO" id="GO:0046819">
    <property type="term" value="P:protein secretion by the type V secretion system"/>
    <property type="evidence" value="ECO:0007669"/>
    <property type="project" value="TreeGrafter"/>
</dbReference>
<feature type="domain" description="Polypeptide-transport-associated ShlB-type" evidence="6">
    <location>
        <begin position="23"/>
        <end position="95"/>
    </location>
</feature>
<reference evidence="8 10" key="2">
    <citation type="submission" date="2019-03" db="EMBL/GenBank/DDBJ databases">
        <title>Genomic Encyclopedia of Type Strains, Phase IV (KMG-IV): sequencing the most valuable type-strain genomes for metagenomic binning, comparative biology and taxonomic classification.</title>
        <authorList>
            <person name="Goeker M."/>
        </authorList>
    </citation>
    <scope>NUCLEOTIDE SEQUENCE [LARGE SCALE GENOMIC DNA]</scope>
    <source>
        <strain evidence="8 10">DSM 3764</strain>
    </source>
</reference>
<keyword evidence="3" id="KW-0998">Cell outer membrane</keyword>